<feature type="domain" description="Kinesin motor" evidence="7">
    <location>
        <begin position="611"/>
        <end position="965"/>
    </location>
</feature>
<keyword evidence="3 4" id="KW-0505">Motor protein</keyword>
<keyword evidence="2 3" id="KW-0067">ATP-binding</keyword>
<evidence type="ECO:0000256" key="4">
    <source>
        <dbReference type="RuleBase" id="RU000394"/>
    </source>
</evidence>
<dbReference type="HOGENOM" id="CLU_001485_12_2_1"/>
<feature type="coiled-coil region" evidence="5">
    <location>
        <begin position="531"/>
        <end position="611"/>
    </location>
</feature>
<evidence type="ECO:0000256" key="2">
    <source>
        <dbReference type="ARBA" id="ARBA00022840"/>
    </source>
</evidence>
<dbReference type="EMBL" id="FR824047">
    <property type="protein sequence ID" value="CCA14195.1"/>
    <property type="molecule type" value="Genomic_DNA"/>
</dbReference>
<feature type="compositionally biased region" description="Polar residues" evidence="6">
    <location>
        <begin position="475"/>
        <end position="490"/>
    </location>
</feature>
<feature type="compositionally biased region" description="Polar residues" evidence="6">
    <location>
        <begin position="173"/>
        <end position="196"/>
    </location>
</feature>
<dbReference type="InterPro" id="IPR019821">
    <property type="entry name" value="Kinesin_motor_CS"/>
</dbReference>
<protein>
    <recommendedName>
        <fullName evidence="4">Kinesin-like protein</fullName>
    </recommendedName>
</protein>
<accession>F0VZG5</accession>
<keyword evidence="1 3" id="KW-0547">Nucleotide-binding</keyword>
<dbReference type="InterPro" id="IPR027417">
    <property type="entry name" value="P-loop_NTPase"/>
</dbReference>
<organism evidence="8">
    <name type="scientific">Albugo laibachii Nc14</name>
    <dbReference type="NCBI Taxonomy" id="890382"/>
    <lineage>
        <taxon>Eukaryota</taxon>
        <taxon>Sar</taxon>
        <taxon>Stramenopiles</taxon>
        <taxon>Oomycota</taxon>
        <taxon>Peronosporomycetes</taxon>
        <taxon>Albuginales</taxon>
        <taxon>Albuginaceae</taxon>
        <taxon>Albugo</taxon>
    </lineage>
</organism>
<comment type="similarity">
    <text evidence="3 4">Belongs to the TRAFAC class myosin-kinesin ATPase superfamily. Kinesin family.</text>
</comment>
<dbReference type="GO" id="GO:0005524">
    <property type="term" value="F:ATP binding"/>
    <property type="evidence" value="ECO:0007669"/>
    <property type="project" value="UniProtKB-UniRule"/>
</dbReference>
<dbReference type="SMART" id="SM00129">
    <property type="entry name" value="KISc"/>
    <property type="match status" value="1"/>
</dbReference>
<evidence type="ECO:0000256" key="6">
    <source>
        <dbReference type="SAM" id="MobiDB-lite"/>
    </source>
</evidence>
<dbReference type="InterPro" id="IPR001752">
    <property type="entry name" value="Kinesin_motor_dom"/>
</dbReference>
<dbReference type="InterPro" id="IPR036961">
    <property type="entry name" value="Kinesin_motor_dom_sf"/>
</dbReference>
<feature type="binding site" evidence="3">
    <location>
        <begin position="712"/>
        <end position="719"/>
    </location>
    <ligand>
        <name>ATP</name>
        <dbReference type="ChEBI" id="CHEBI:30616"/>
    </ligand>
</feature>
<dbReference type="InterPro" id="IPR027640">
    <property type="entry name" value="Kinesin-like_fam"/>
</dbReference>
<feature type="region of interest" description="Disordered" evidence="6">
    <location>
        <begin position="124"/>
        <end position="215"/>
    </location>
</feature>
<feature type="region of interest" description="Disordered" evidence="6">
    <location>
        <begin position="1"/>
        <end position="20"/>
    </location>
</feature>
<dbReference type="PANTHER" id="PTHR47972:SF28">
    <property type="entry name" value="KINESIN-LIKE PROTEIN KLP-3"/>
    <property type="match status" value="1"/>
</dbReference>
<reference evidence="8" key="2">
    <citation type="submission" date="2011-02" db="EMBL/GenBank/DDBJ databases">
        <authorList>
            <person name="MacLean D."/>
        </authorList>
    </citation>
    <scope>NUCLEOTIDE SEQUENCE</scope>
</reference>
<dbReference type="GO" id="GO:0008017">
    <property type="term" value="F:microtubule binding"/>
    <property type="evidence" value="ECO:0007669"/>
    <property type="project" value="InterPro"/>
</dbReference>
<gene>
    <name evidence="8" type="primary">AlNc14C2G303</name>
    <name evidence="8" type="ORF">ALNC14_003380</name>
</gene>
<dbReference type="Pfam" id="PF00225">
    <property type="entry name" value="Kinesin"/>
    <property type="match status" value="1"/>
</dbReference>
<dbReference type="Gene3D" id="3.40.850.10">
    <property type="entry name" value="Kinesin motor domain"/>
    <property type="match status" value="1"/>
</dbReference>
<evidence type="ECO:0000256" key="5">
    <source>
        <dbReference type="SAM" id="Coils"/>
    </source>
</evidence>
<dbReference type="GO" id="GO:0003777">
    <property type="term" value="F:microtubule motor activity"/>
    <property type="evidence" value="ECO:0007669"/>
    <property type="project" value="InterPro"/>
</dbReference>
<dbReference type="PROSITE" id="PS00411">
    <property type="entry name" value="KINESIN_MOTOR_1"/>
    <property type="match status" value="1"/>
</dbReference>
<feature type="region of interest" description="Disordered" evidence="6">
    <location>
        <begin position="475"/>
        <end position="495"/>
    </location>
</feature>
<dbReference type="GO" id="GO:0007018">
    <property type="term" value="P:microtubule-based movement"/>
    <property type="evidence" value="ECO:0007669"/>
    <property type="project" value="InterPro"/>
</dbReference>
<feature type="coiled-coil region" evidence="5">
    <location>
        <begin position="399"/>
        <end position="458"/>
    </location>
</feature>
<dbReference type="PROSITE" id="PS50067">
    <property type="entry name" value="KINESIN_MOTOR_2"/>
    <property type="match status" value="1"/>
</dbReference>
<dbReference type="PANTHER" id="PTHR47972">
    <property type="entry name" value="KINESIN-LIKE PROTEIN KLP-3"/>
    <property type="match status" value="1"/>
</dbReference>
<feature type="coiled-coil region" evidence="5">
    <location>
        <begin position="305"/>
        <end position="332"/>
    </location>
</feature>
<name>F0VZG5_9STRA</name>
<dbReference type="GO" id="GO:0005874">
    <property type="term" value="C:microtubule"/>
    <property type="evidence" value="ECO:0007669"/>
    <property type="project" value="UniProtKB-KW"/>
</dbReference>
<dbReference type="PRINTS" id="PR00380">
    <property type="entry name" value="KINESINHEAVY"/>
</dbReference>
<dbReference type="AlphaFoldDB" id="F0VZG5"/>
<evidence type="ECO:0000259" key="7">
    <source>
        <dbReference type="PROSITE" id="PS50067"/>
    </source>
</evidence>
<dbReference type="SUPFAM" id="SSF52540">
    <property type="entry name" value="P-loop containing nucleoside triphosphate hydrolases"/>
    <property type="match status" value="1"/>
</dbReference>
<evidence type="ECO:0000313" key="8">
    <source>
        <dbReference type="EMBL" id="CCA14195.1"/>
    </source>
</evidence>
<sequence length="979" mass="111771">MDSDLQFHKTARHNGGNLEEIDTNSAHNMFQRQRDQVGVGDVRSGSGDVPRYFTCESQEMRCNARSDEANSQQHYGLGLDRPRSGTKYYENGLTDGMRNCGVAENGESEERKLTRKEQLLIWQQQKDEEQTRSSKPSAVSRRRPRKSPLNLQFEDRNESIIATEQFPQRWKNENSTSTFVTDESNHRNQYANTKSATLARKHSSRNCGASATEFSTSSSAERKSFGYEMRTSDGQKPARSFEKQLDGSATFTHSFTKTMTSEFLARDLLNEQNILNLSSEKERVKFYKKRYMDAYGVIVHNAKELERLVRVRVEQRDEIQALRSKVQKQSELIETLTLPSDDVSLDDSMLEQSQSELHPREKKIQELCRYIGTLTNKYEEVKGHAAKLLHERNLCVQELNQIKMNHSAMQQEVERMRSMSSMSSSAYMDQVNTLMRQKEAATAEANSLKENLRELIGTSSDSCLDIDGSRRLQNARRSFPNSRYFSPANDQENKDQERILTHQSDRVEFLNKDLASFRPDLDHSNENFRAHRNARADNLEIKTQLEQTRKELAQLRSALENTRQQLDAKKFELQQIGVEMHEKISNLQQNLHQSEKTRRRLHNKVMELKGNIRVFCRVRPLLEFEKSLADQEDLYRFPDRHGERRQIEMHMSSRGRVSYGQCNGTRNSSKRYAFNFDFIFDESCKQEDVFAEVAALIQSAVDGFNVCIFAYGQTGSGKTYTMQGLNDPDEDSISCLSAHAGIVVRALSHLFQCVSELRINGWNFTISLEMIEIYNECMRDLLALSETKEKIDIRLDDGRKLYVANICSHVVETEQAASQLLIRGITTRATKATGMNSQSSRSHCVISLRLRGRNPIYGQERTSVIHLIDLAGSERLSKSGSDCNPELLKEAQAINKSLSALGNVICALSQKAAHIPYRDSKLTHFLSTSLGGDSKALMICNLSPLPQHQEESLNSLRFAKTVNSCEIAYPSYLAQNSNR</sequence>
<evidence type="ECO:0000256" key="1">
    <source>
        <dbReference type="ARBA" id="ARBA00022741"/>
    </source>
</evidence>
<proteinExistence type="inferred from homology"/>
<keyword evidence="5" id="KW-0175">Coiled coil</keyword>
<reference evidence="8" key="1">
    <citation type="journal article" date="2011" name="PLoS Biol.">
        <title>Gene gain and loss during evolution of obligate parasitism in the white rust pathogen of Arabidopsis thaliana.</title>
        <authorList>
            <person name="Kemen E."/>
            <person name="Gardiner A."/>
            <person name="Schultz-Larsen T."/>
            <person name="Kemen A.C."/>
            <person name="Balmuth A.L."/>
            <person name="Robert-Seilaniantz A."/>
            <person name="Bailey K."/>
            <person name="Holub E."/>
            <person name="Studholme D.J."/>
            <person name="Maclean D."/>
            <person name="Jones J.D."/>
        </authorList>
    </citation>
    <scope>NUCLEOTIDE SEQUENCE</scope>
</reference>
<keyword evidence="4" id="KW-0493">Microtubule</keyword>
<evidence type="ECO:0000256" key="3">
    <source>
        <dbReference type="PROSITE-ProRule" id="PRU00283"/>
    </source>
</evidence>